<dbReference type="InParanoid" id="F0YEQ1"/>
<dbReference type="KEGG" id="aaf:AURANDRAFT_65661"/>
<dbReference type="PROSITE" id="PS50042">
    <property type="entry name" value="CNMP_BINDING_3"/>
    <property type="match status" value="2"/>
</dbReference>
<feature type="domain" description="Cyclic nucleotide-binding" evidence="2">
    <location>
        <begin position="235"/>
        <end position="314"/>
    </location>
</feature>
<feature type="compositionally biased region" description="Polar residues" evidence="1">
    <location>
        <begin position="475"/>
        <end position="485"/>
    </location>
</feature>
<name>F0YEQ1_AURAN</name>
<dbReference type="RefSeq" id="XP_009038869.1">
    <property type="nucleotide sequence ID" value="XM_009040621.1"/>
</dbReference>
<gene>
    <name evidence="3" type="ORF">AURANDRAFT_65661</name>
</gene>
<keyword evidence="4" id="KW-1185">Reference proteome</keyword>
<evidence type="ECO:0000313" key="3">
    <source>
        <dbReference type="EMBL" id="EGB06289.1"/>
    </source>
</evidence>
<feature type="compositionally biased region" description="Basic and acidic residues" evidence="1">
    <location>
        <begin position="574"/>
        <end position="597"/>
    </location>
</feature>
<dbReference type="CDD" id="cd00038">
    <property type="entry name" value="CAP_ED"/>
    <property type="match status" value="1"/>
</dbReference>
<feature type="compositionally biased region" description="Low complexity" evidence="1">
    <location>
        <begin position="402"/>
        <end position="417"/>
    </location>
</feature>
<evidence type="ECO:0000313" key="4">
    <source>
        <dbReference type="Proteomes" id="UP000002729"/>
    </source>
</evidence>
<dbReference type="AlphaFoldDB" id="F0YEQ1"/>
<feature type="region of interest" description="Disordered" evidence="1">
    <location>
        <begin position="468"/>
        <end position="619"/>
    </location>
</feature>
<accession>F0YEQ1</accession>
<protein>
    <recommendedName>
        <fullName evidence="2">Cyclic nucleotide-binding domain-containing protein</fullName>
    </recommendedName>
</protein>
<dbReference type="InterPro" id="IPR000595">
    <property type="entry name" value="cNMP-bd_dom"/>
</dbReference>
<dbReference type="Gene3D" id="2.60.120.10">
    <property type="entry name" value="Jelly Rolls"/>
    <property type="match status" value="2"/>
</dbReference>
<feature type="region of interest" description="Disordered" evidence="1">
    <location>
        <begin position="395"/>
        <end position="455"/>
    </location>
</feature>
<sequence length="726" mass="79365">MPRRPSMASLTDVESDNLIPYSVRKLLQLLSERKTPKSRLANIVNQMNVVDSDILDKVPQHQEQFIEDLTIKESRGGAATIAYGAFETIFEEGDFPDGYYHILHGSVQIWKATKLSEEEVQKQREEAGDDQGRKRVRNSQLQRLRSRLISTRDDGGEGEAFYDKRGIHICDLATGCGFGELGFQGDRQAVRSASVVAAERTICLVSSANVYLKLMELSIKSQLRRKIDWLENCALFRHWSDEKRYEFAQSLRSYKCAKGRYVCTSGEPAAGVWFLIGGEIRVQTHLDKEKENEKAPTERRQVELALLGAGDVFGVCEHVEERREMSRSAYATKASSAYFAGTSAVLTLMFEDEVTRQLMIALTKKRRKWEALRVNVNLSAKTMLISDYLCESLDKSPKRRQPAAPRPASRPSSVKRPSSVRRAERPAAPRPRTRESRPAAPAPAHPLGDIPAIDHDGCGFNKVGATPVARRPSFGSGQRKSSFAATSRAEDVRAAGLVPRPASRGLDPLAAAATKRPKRAPTNDATAPAPPAGRPGSRARPLRGRRGSRDDLLGALNTALGEAEDAPPRRASLRKADESRRTERPRSREPEPRRRETLSSGTYVPATDQRPGTSSARNELLQSAWRGFADSSTVYAGPASRPTTASAALAALRGRKPAEKPRRSLGDLDARWPGGGAPLGGLAALPAVDDAGPRPRGDAADPIQVANDPLGAAAARRTSGREVKAA</sequence>
<organism evidence="4">
    <name type="scientific">Aureococcus anophagefferens</name>
    <name type="common">Harmful bloom alga</name>
    <dbReference type="NCBI Taxonomy" id="44056"/>
    <lineage>
        <taxon>Eukaryota</taxon>
        <taxon>Sar</taxon>
        <taxon>Stramenopiles</taxon>
        <taxon>Ochrophyta</taxon>
        <taxon>Pelagophyceae</taxon>
        <taxon>Pelagomonadales</taxon>
        <taxon>Pelagomonadaceae</taxon>
        <taxon>Aureococcus</taxon>
    </lineage>
</organism>
<dbReference type="InterPro" id="IPR018490">
    <property type="entry name" value="cNMP-bd_dom_sf"/>
</dbReference>
<feature type="domain" description="Cyclic nucleotide-binding" evidence="2">
    <location>
        <begin position="83"/>
        <end position="109"/>
    </location>
</feature>
<feature type="compositionally biased region" description="Basic and acidic residues" evidence="1">
    <location>
        <begin position="656"/>
        <end position="670"/>
    </location>
</feature>
<feature type="region of interest" description="Disordered" evidence="1">
    <location>
        <begin position="653"/>
        <end position="726"/>
    </location>
</feature>
<dbReference type="SUPFAM" id="SSF51206">
    <property type="entry name" value="cAMP-binding domain-like"/>
    <property type="match status" value="2"/>
</dbReference>
<dbReference type="PANTHER" id="PTHR23011">
    <property type="entry name" value="CYCLIC NUCLEOTIDE-BINDING DOMAIN CONTAINING PROTEIN"/>
    <property type="match status" value="1"/>
</dbReference>
<feature type="compositionally biased region" description="Polar residues" evidence="1">
    <location>
        <begin position="610"/>
        <end position="619"/>
    </location>
</feature>
<dbReference type="SMART" id="SM00100">
    <property type="entry name" value="cNMP"/>
    <property type="match status" value="1"/>
</dbReference>
<dbReference type="GeneID" id="20225449"/>
<reference evidence="3 4" key="1">
    <citation type="journal article" date="2011" name="Proc. Natl. Acad. Sci. U.S.A.">
        <title>Niche of harmful alga Aureococcus anophagefferens revealed through ecogenomics.</title>
        <authorList>
            <person name="Gobler C.J."/>
            <person name="Berry D.L."/>
            <person name="Dyhrman S.T."/>
            <person name="Wilhelm S.W."/>
            <person name="Salamov A."/>
            <person name="Lobanov A.V."/>
            <person name="Zhang Y."/>
            <person name="Collier J.L."/>
            <person name="Wurch L.L."/>
            <person name="Kustka A.B."/>
            <person name="Dill B.D."/>
            <person name="Shah M."/>
            <person name="VerBerkmoes N.C."/>
            <person name="Kuo A."/>
            <person name="Terry A."/>
            <person name="Pangilinan J."/>
            <person name="Lindquist E.A."/>
            <person name="Lucas S."/>
            <person name="Paulsen I.T."/>
            <person name="Hattenrath-Lehmann T.K."/>
            <person name="Talmage S.C."/>
            <person name="Walker E.A."/>
            <person name="Koch F."/>
            <person name="Burson A.M."/>
            <person name="Marcoval M.A."/>
            <person name="Tang Y.Z."/>
            <person name="Lecleir G.R."/>
            <person name="Coyne K.J."/>
            <person name="Berg G.M."/>
            <person name="Bertrand E.M."/>
            <person name="Saito M.A."/>
            <person name="Gladyshev V.N."/>
            <person name="Grigoriev I.V."/>
        </authorList>
    </citation>
    <scope>NUCLEOTIDE SEQUENCE [LARGE SCALE GENOMIC DNA]</scope>
    <source>
        <strain evidence="4">CCMP 1984</strain>
    </source>
</reference>
<feature type="compositionally biased region" description="Basic and acidic residues" evidence="1">
    <location>
        <begin position="421"/>
        <end position="437"/>
    </location>
</feature>
<dbReference type="PANTHER" id="PTHR23011:SF28">
    <property type="entry name" value="CYCLIC NUCLEOTIDE-BINDING DOMAIN CONTAINING PROTEIN"/>
    <property type="match status" value="1"/>
</dbReference>
<evidence type="ECO:0000256" key="1">
    <source>
        <dbReference type="SAM" id="MobiDB-lite"/>
    </source>
</evidence>
<dbReference type="Proteomes" id="UP000002729">
    <property type="component" value="Unassembled WGS sequence"/>
</dbReference>
<evidence type="ECO:0000259" key="2">
    <source>
        <dbReference type="PROSITE" id="PS50042"/>
    </source>
</evidence>
<dbReference type="InterPro" id="IPR014710">
    <property type="entry name" value="RmlC-like_jellyroll"/>
</dbReference>
<dbReference type="EMBL" id="GL833135">
    <property type="protein sequence ID" value="EGB06289.1"/>
    <property type="molecule type" value="Genomic_DNA"/>
</dbReference>
<proteinExistence type="predicted"/>
<feature type="compositionally biased region" description="Low complexity" evidence="1">
    <location>
        <begin position="510"/>
        <end position="527"/>
    </location>
</feature>